<dbReference type="Gene3D" id="3.60.40.10">
    <property type="entry name" value="PPM-type phosphatase domain"/>
    <property type="match status" value="1"/>
</dbReference>
<dbReference type="EMBL" id="JAJEPS010000009">
    <property type="protein sequence ID" value="MCC2126562.1"/>
    <property type="molecule type" value="Genomic_DNA"/>
</dbReference>
<evidence type="ECO:0000313" key="4">
    <source>
        <dbReference type="EMBL" id="MCC2126562.1"/>
    </source>
</evidence>
<evidence type="ECO:0000313" key="5">
    <source>
        <dbReference type="Proteomes" id="UP001198220"/>
    </source>
</evidence>
<name>A0AAE3DBC6_9FIRM</name>
<evidence type="ECO:0000259" key="3">
    <source>
        <dbReference type="SMART" id="SM00331"/>
    </source>
</evidence>
<keyword evidence="2" id="KW-0472">Membrane</keyword>
<dbReference type="RefSeq" id="WP_118771126.1">
    <property type="nucleotide sequence ID" value="NZ_JAJEPS010000009.1"/>
</dbReference>
<keyword evidence="2" id="KW-0812">Transmembrane</keyword>
<sequence length="468" mass="52046">MEWSKYVLSVMVGGCLLVLYGKKGTGRNKWLFGAGTGTSLMAMELAVEYMLNKAAWEMALSIMKGGAIFSVIVLLGYVREWFGSGRNLPEEKELLHPVRQWMKEYQESFLQLSRSFCMTPQPVEGLDRGERLLQLRLAENRMAAAGQIQEMSQILEGAMERIYGTQEDGKLEQEIGRRMKLMGVQVEKVFFYGPRGKKRQIYLVMKTRKKICVPVKKVAGVLSELLDCEMMPDRDSRTFVGQERITVLFVEGTAYNVLYGVRKAVKKGEVVSGDNFSVFWLPDGRFYAGLSDGMGSGLQACSQSELVLDLLEQFLEAGFSKETAIRMINSSLVLQPDTRIFSTMDLAAIDLYTGVCEFLKIGSAASFLKKEHGVECIHGYSLPAGVSGQLSLDPFRIRMYDGNLLFMVTDGVLGALPVGEEEQILKDLIGNLPAGTPAEMAERLLEQVEAYGGGTDDMTVLVVGIWKR</sequence>
<protein>
    <submittedName>
        <fullName evidence="4">SpoIIE family protein phosphatase</fullName>
    </submittedName>
</protein>
<keyword evidence="2" id="KW-1133">Transmembrane helix</keyword>
<organism evidence="4 5">
    <name type="scientific">Hominiventricola filiformis</name>
    <dbReference type="NCBI Taxonomy" id="2885352"/>
    <lineage>
        <taxon>Bacteria</taxon>
        <taxon>Bacillati</taxon>
        <taxon>Bacillota</taxon>
        <taxon>Clostridia</taxon>
        <taxon>Lachnospirales</taxon>
        <taxon>Lachnospiraceae</taxon>
        <taxon>Hominiventricola</taxon>
    </lineage>
</organism>
<accession>A0AAE3DBC6</accession>
<keyword evidence="1" id="KW-0378">Hydrolase</keyword>
<evidence type="ECO:0000256" key="1">
    <source>
        <dbReference type="ARBA" id="ARBA00022801"/>
    </source>
</evidence>
<feature type="transmembrane region" description="Helical" evidence="2">
    <location>
        <begin position="58"/>
        <end position="78"/>
    </location>
</feature>
<dbReference type="AlphaFoldDB" id="A0AAE3DBC6"/>
<dbReference type="GO" id="GO:0016791">
    <property type="term" value="F:phosphatase activity"/>
    <property type="evidence" value="ECO:0007669"/>
    <property type="project" value="TreeGrafter"/>
</dbReference>
<feature type="domain" description="PPM-type phosphatase" evidence="3">
    <location>
        <begin position="256"/>
        <end position="465"/>
    </location>
</feature>
<dbReference type="Proteomes" id="UP001198220">
    <property type="component" value="Unassembled WGS sequence"/>
</dbReference>
<proteinExistence type="predicted"/>
<dbReference type="InterPro" id="IPR036457">
    <property type="entry name" value="PPM-type-like_dom_sf"/>
</dbReference>
<dbReference type="PANTHER" id="PTHR43156">
    <property type="entry name" value="STAGE II SPORULATION PROTEIN E-RELATED"/>
    <property type="match status" value="1"/>
</dbReference>
<comment type="caution">
    <text evidence="4">The sequence shown here is derived from an EMBL/GenBank/DDBJ whole genome shotgun (WGS) entry which is preliminary data.</text>
</comment>
<keyword evidence="5" id="KW-1185">Reference proteome</keyword>
<evidence type="ECO:0000256" key="2">
    <source>
        <dbReference type="SAM" id="Phobius"/>
    </source>
</evidence>
<gene>
    <name evidence="4" type="ORF">LKD36_10250</name>
</gene>
<feature type="transmembrane region" description="Helical" evidence="2">
    <location>
        <begin position="30"/>
        <end position="52"/>
    </location>
</feature>
<dbReference type="SUPFAM" id="SSF81606">
    <property type="entry name" value="PP2C-like"/>
    <property type="match status" value="1"/>
</dbReference>
<dbReference type="PANTHER" id="PTHR43156:SF2">
    <property type="entry name" value="STAGE II SPORULATION PROTEIN E"/>
    <property type="match status" value="1"/>
</dbReference>
<dbReference type="InterPro" id="IPR001932">
    <property type="entry name" value="PPM-type_phosphatase-like_dom"/>
</dbReference>
<dbReference type="SMART" id="SM00331">
    <property type="entry name" value="PP2C_SIG"/>
    <property type="match status" value="1"/>
</dbReference>
<reference evidence="4 5" key="1">
    <citation type="submission" date="2021-10" db="EMBL/GenBank/DDBJ databases">
        <title>Anaerobic single-cell dispensing facilitates the cultivation of human gut bacteria.</title>
        <authorList>
            <person name="Afrizal A."/>
        </authorList>
    </citation>
    <scope>NUCLEOTIDE SEQUENCE [LARGE SCALE GENOMIC DNA]</scope>
    <source>
        <strain evidence="4 5">CLA-AA-H276</strain>
    </source>
</reference>
<dbReference type="Pfam" id="PF07228">
    <property type="entry name" value="SpoIIE"/>
    <property type="match status" value="1"/>
</dbReference>
<dbReference type="InterPro" id="IPR052016">
    <property type="entry name" value="Bact_Sigma-Reg"/>
</dbReference>